<keyword evidence="2" id="KW-0472">Membrane</keyword>
<evidence type="ECO:0000256" key="1">
    <source>
        <dbReference type="SAM" id="MobiDB-lite"/>
    </source>
</evidence>
<organism evidence="3">
    <name type="scientific">Arundo donax</name>
    <name type="common">Giant reed</name>
    <name type="synonym">Donax arundinaceus</name>
    <dbReference type="NCBI Taxonomy" id="35708"/>
    <lineage>
        <taxon>Eukaryota</taxon>
        <taxon>Viridiplantae</taxon>
        <taxon>Streptophyta</taxon>
        <taxon>Embryophyta</taxon>
        <taxon>Tracheophyta</taxon>
        <taxon>Spermatophyta</taxon>
        <taxon>Magnoliopsida</taxon>
        <taxon>Liliopsida</taxon>
        <taxon>Poales</taxon>
        <taxon>Poaceae</taxon>
        <taxon>PACMAD clade</taxon>
        <taxon>Arundinoideae</taxon>
        <taxon>Arundineae</taxon>
        <taxon>Arundo</taxon>
    </lineage>
</organism>
<dbReference type="AlphaFoldDB" id="A0A0A9AI01"/>
<feature type="region of interest" description="Disordered" evidence="1">
    <location>
        <begin position="1"/>
        <end position="58"/>
    </location>
</feature>
<reference evidence="3" key="1">
    <citation type="submission" date="2014-09" db="EMBL/GenBank/DDBJ databases">
        <authorList>
            <person name="Magalhaes I.L.F."/>
            <person name="Oliveira U."/>
            <person name="Santos F.R."/>
            <person name="Vidigal T.H.D.A."/>
            <person name="Brescovit A.D."/>
            <person name="Santos A.J."/>
        </authorList>
    </citation>
    <scope>NUCLEOTIDE SEQUENCE</scope>
    <source>
        <tissue evidence="3">Shoot tissue taken approximately 20 cm above the soil surface</tissue>
    </source>
</reference>
<proteinExistence type="predicted"/>
<keyword evidence="2" id="KW-0812">Transmembrane</keyword>
<accession>A0A0A9AI01</accession>
<feature type="compositionally biased region" description="Basic and acidic residues" evidence="1">
    <location>
        <begin position="49"/>
        <end position="58"/>
    </location>
</feature>
<evidence type="ECO:0000313" key="3">
    <source>
        <dbReference type="EMBL" id="JAD48560.1"/>
    </source>
</evidence>
<keyword evidence="2" id="KW-1133">Transmembrane helix</keyword>
<protein>
    <submittedName>
        <fullName evidence="3">Uncharacterized protein</fullName>
    </submittedName>
</protein>
<name>A0A0A9AI01_ARUDO</name>
<sequence length="102" mass="10065">MVNGIATSGGAVEVDEIGGAEGAPEAGPRRRGGAVKEGAAEVGELGAEPGERGGEGGPVRREVAVAPALVMVAAAQLVVLELGGGRRVRQPRRHRGLAAAPA</sequence>
<feature type="transmembrane region" description="Helical" evidence="2">
    <location>
        <begin position="64"/>
        <end position="83"/>
    </location>
</feature>
<evidence type="ECO:0000256" key="2">
    <source>
        <dbReference type="SAM" id="Phobius"/>
    </source>
</evidence>
<dbReference type="EMBL" id="GBRH01249335">
    <property type="protein sequence ID" value="JAD48560.1"/>
    <property type="molecule type" value="Transcribed_RNA"/>
</dbReference>
<reference evidence="3" key="2">
    <citation type="journal article" date="2015" name="Data Brief">
        <title>Shoot transcriptome of the giant reed, Arundo donax.</title>
        <authorList>
            <person name="Barrero R.A."/>
            <person name="Guerrero F.D."/>
            <person name="Moolhuijzen P."/>
            <person name="Goolsby J.A."/>
            <person name="Tidwell J."/>
            <person name="Bellgard S.E."/>
            <person name="Bellgard M.I."/>
        </authorList>
    </citation>
    <scope>NUCLEOTIDE SEQUENCE</scope>
    <source>
        <tissue evidence="3">Shoot tissue taken approximately 20 cm above the soil surface</tissue>
    </source>
</reference>
<feature type="compositionally biased region" description="Low complexity" evidence="1">
    <location>
        <begin position="36"/>
        <end position="48"/>
    </location>
</feature>